<evidence type="ECO:0000313" key="5">
    <source>
        <dbReference type="Proteomes" id="UP000249340"/>
    </source>
</evidence>
<keyword evidence="2" id="KW-0560">Oxidoreductase</keyword>
<reference evidence="5" key="1">
    <citation type="submission" date="2018-07" db="EMBL/GenBank/DDBJ databases">
        <title>Streptacidiphilus bronchialis DSM 106435 chromosome.</title>
        <authorList>
            <person name="Batra D."/>
            <person name="Gulvik C.A."/>
        </authorList>
    </citation>
    <scope>NUCLEOTIDE SEQUENCE [LARGE SCALE GENOMIC DNA]</scope>
    <source>
        <strain evidence="5">DSM 106435</strain>
    </source>
</reference>
<evidence type="ECO:0000256" key="1">
    <source>
        <dbReference type="ARBA" id="ARBA00006484"/>
    </source>
</evidence>
<sequence length="281" mass="28471">MRVRGAVVVVTGAAGGIGAALARRFAAEGAAGLLLADLDADAVEDLAGELDRDGCRAVGVGSDVSHEGDVRTLVHTAEKHLGPIDLFCSNAGVGTAQGIDAPDALWQACWDVNVMAQVYAARAVVPGMLARGRGWLLNTASAAGLLTMPGDAPYSATKHAAVAFAEWLAVTYGGRGIGVSVLCPQGVHTKLTTDPGVAAVLGAFGPMLEPAEVADAVVAGLADERFLILPHPEVARYEQGRATDRDAWLAGMRKAVQGIAQADVPGGPGQPAGEEPAGSAV</sequence>
<dbReference type="Pfam" id="PF00106">
    <property type="entry name" value="adh_short"/>
    <property type="match status" value="1"/>
</dbReference>
<comment type="similarity">
    <text evidence="1 3">Belongs to the short-chain dehydrogenases/reductases (SDR) family.</text>
</comment>
<gene>
    <name evidence="4" type="ORF">C7M71_019005</name>
</gene>
<dbReference type="PANTHER" id="PTHR43391:SF26">
    <property type="entry name" value="BLL7251 PROTEIN"/>
    <property type="match status" value="1"/>
</dbReference>
<dbReference type="CDD" id="cd05233">
    <property type="entry name" value="SDR_c"/>
    <property type="match status" value="1"/>
</dbReference>
<dbReference type="PANTHER" id="PTHR43391">
    <property type="entry name" value="RETINOL DEHYDROGENASE-RELATED"/>
    <property type="match status" value="1"/>
</dbReference>
<dbReference type="GO" id="GO:0016491">
    <property type="term" value="F:oxidoreductase activity"/>
    <property type="evidence" value="ECO:0007669"/>
    <property type="project" value="UniProtKB-KW"/>
</dbReference>
<dbReference type="InterPro" id="IPR002347">
    <property type="entry name" value="SDR_fam"/>
</dbReference>
<evidence type="ECO:0000313" key="4">
    <source>
        <dbReference type="EMBL" id="AXI79189.1"/>
    </source>
</evidence>
<dbReference type="AlphaFoldDB" id="A0A345SZN4"/>
<accession>A0A345SZN4</accession>
<evidence type="ECO:0000256" key="3">
    <source>
        <dbReference type="RuleBase" id="RU000363"/>
    </source>
</evidence>
<protein>
    <submittedName>
        <fullName evidence="4">SDR family oxidoreductase</fullName>
    </submittedName>
</protein>
<dbReference type="Proteomes" id="UP000249340">
    <property type="component" value="Chromosome"/>
</dbReference>
<dbReference type="PRINTS" id="PR00080">
    <property type="entry name" value="SDRFAMILY"/>
</dbReference>
<dbReference type="InterPro" id="IPR036291">
    <property type="entry name" value="NAD(P)-bd_dom_sf"/>
</dbReference>
<dbReference type="OrthoDB" id="210852at2"/>
<dbReference type="PRINTS" id="PR00081">
    <property type="entry name" value="GDHRDH"/>
</dbReference>
<name>A0A345SZN4_9ACTN</name>
<dbReference type="SUPFAM" id="SSF51735">
    <property type="entry name" value="NAD(P)-binding Rossmann-fold domains"/>
    <property type="match status" value="1"/>
</dbReference>
<dbReference type="RefSeq" id="WP_111492249.1">
    <property type="nucleotide sequence ID" value="NZ_CP031264.1"/>
</dbReference>
<dbReference type="PROSITE" id="PS00061">
    <property type="entry name" value="ADH_SHORT"/>
    <property type="match status" value="1"/>
</dbReference>
<proteinExistence type="inferred from homology"/>
<dbReference type="Gene3D" id="3.40.50.720">
    <property type="entry name" value="NAD(P)-binding Rossmann-like Domain"/>
    <property type="match status" value="1"/>
</dbReference>
<dbReference type="EMBL" id="CP031264">
    <property type="protein sequence ID" value="AXI79189.1"/>
    <property type="molecule type" value="Genomic_DNA"/>
</dbReference>
<dbReference type="InterPro" id="IPR020904">
    <property type="entry name" value="Sc_DH/Rdtase_CS"/>
</dbReference>
<evidence type="ECO:0000256" key="2">
    <source>
        <dbReference type="ARBA" id="ARBA00023002"/>
    </source>
</evidence>
<organism evidence="4 5">
    <name type="scientific">Peterkaempfera bronchialis</name>
    <dbReference type="NCBI Taxonomy" id="2126346"/>
    <lineage>
        <taxon>Bacteria</taxon>
        <taxon>Bacillati</taxon>
        <taxon>Actinomycetota</taxon>
        <taxon>Actinomycetes</taxon>
        <taxon>Kitasatosporales</taxon>
        <taxon>Streptomycetaceae</taxon>
        <taxon>Peterkaempfera</taxon>
    </lineage>
</organism>
<dbReference type="KEGG" id="stri:C7M71_019005"/>
<keyword evidence="5" id="KW-1185">Reference proteome</keyword>